<dbReference type="InterPro" id="IPR051681">
    <property type="entry name" value="Ser/Thr_Kinases-Pseudokinases"/>
</dbReference>
<name>A0A8H4EUR6_GIGMA</name>
<dbReference type="PROSITE" id="PS50011">
    <property type="entry name" value="PROTEIN_KINASE_DOM"/>
    <property type="match status" value="1"/>
</dbReference>
<dbReference type="Proteomes" id="UP000439903">
    <property type="component" value="Unassembled WGS sequence"/>
</dbReference>
<dbReference type="PROSITE" id="PS00107">
    <property type="entry name" value="PROTEIN_KINASE_ATP"/>
    <property type="match status" value="1"/>
</dbReference>
<gene>
    <name evidence="6" type="ORF">F8M41_015348</name>
</gene>
<sequence>MASMSEEWFEKAISDGHINYLEYSKFTDPVVIGIGGFGKVFKYEWRNSELTVALKCLKVDMDTDEESIKDFINEHSGNILIHQKQAKIADFGLSKRINEMSRTSNSIVHGMVAYIEPKCFINLKYKCDNKSDVYSFGVILWEISSGRTPFKSIESGIPLALHISQGNREEPIKDTPSHYIELYKKCWDNEPVNRPETKLILNTLKQLILNETLSRNNPIENRETSKNDQDNTPVNSSEITTSVPLYLPNAPINSSEITTSAPLYLPNVLVSSSEIPTSASVSAKFELLGDGVQSDNLVESLTNSMTNSLNLTAPNLPNLPNSPSFSQRNNNKRVSYFPNLNFNEDLNQSNLLNLSKDSNSQFYEQMMPYDNNNNVQDIGRPLPKRRTKGASDVIYLPGTKNFQQPIYPTKNAGQSQPYHNTNQNLMANNINNDPYASFNAQFMANKPIINAPIQTQQ</sequence>
<dbReference type="InterPro" id="IPR000719">
    <property type="entry name" value="Prot_kinase_dom"/>
</dbReference>
<evidence type="ECO:0000256" key="4">
    <source>
        <dbReference type="SAM" id="MobiDB-lite"/>
    </source>
</evidence>
<keyword evidence="2 3" id="KW-0067">ATP-binding</keyword>
<dbReference type="PANTHER" id="PTHR44329">
    <property type="entry name" value="SERINE/THREONINE-PROTEIN KINASE TNNI3K-RELATED"/>
    <property type="match status" value="1"/>
</dbReference>
<evidence type="ECO:0000259" key="5">
    <source>
        <dbReference type="PROSITE" id="PS50011"/>
    </source>
</evidence>
<feature type="binding site" evidence="3">
    <location>
        <position position="55"/>
    </location>
    <ligand>
        <name>ATP</name>
        <dbReference type="ChEBI" id="CHEBI:30616"/>
    </ligand>
</feature>
<reference evidence="6 7" key="1">
    <citation type="journal article" date="2019" name="Environ. Microbiol.">
        <title>At the nexus of three kingdoms: the genome of the mycorrhizal fungus Gigaspora margarita provides insights into plant, endobacterial and fungal interactions.</title>
        <authorList>
            <person name="Venice F."/>
            <person name="Ghignone S."/>
            <person name="Salvioli di Fossalunga A."/>
            <person name="Amselem J."/>
            <person name="Novero M."/>
            <person name="Xianan X."/>
            <person name="Sedzielewska Toro K."/>
            <person name="Morin E."/>
            <person name="Lipzen A."/>
            <person name="Grigoriev I.V."/>
            <person name="Henrissat B."/>
            <person name="Martin F.M."/>
            <person name="Bonfante P."/>
        </authorList>
    </citation>
    <scope>NUCLEOTIDE SEQUENCE [LARGE SCALE GENOMIC DNA]</scope>
    <source>
        <strain evidence="6 7">BEG34</strain>
    </source>
</reference>
<accession>A0A8H4EUR6</accession>
<evidence type="ECO:0000256" key="3">
    <source>
        <dbReference type="PROSITE-ProRule" id="PRU10141"/>
    </source>
</evidence>
<evidence type="ECO:0000313" key="6">
    <source>
        <dbReference type="EMBL" id="KAF0556435.1"/>
    </source>
</evidence>
<feature type="compositionally biased region" description="Polar residues" evidence="4">
    <location>
        <begin position="230"/>
        <end position="240"/>
    </location>
</feature>
<evidence type="ECO:0000256" key="2">
    <source>
        <dbReference type="ARBA" id="ARBA00022840"/>
    </source>
</evidence>
<dbReference type="InterPro" id="IPR001245">
    <property type="entry name" value="Ser-Thr/Tyr_kinase_cat_dom"/>
</dbReference>
<dbReference type="SUPFAM" id="SSF56112">
    <property type="entry name" value="Protein kinase-like (PK-like)"/>
    <property type="match status" value="1"/>
</dbReference>
<dbReference type="Pfam" id="PF07714">
    <property type="entry name" value="PK_Tyr_Ser-Thr"/>
    <property type="match status" value="1"/>
</dbReference>
<organism evidence="6 7">
    <name type="scientific">Gigaspora margarita</name>
    <dbReference type="NCBI Taxonomy" id="4874"/>
    <lineage>
        <taxon>Eukaryota</taxon>
        <taxon>Fungi</taxon>
        <taxon>Fungi incertae sedis</taxon>
        <taxon>Mucoromycota</taxon>
        <taxon>Glomeromycotina</taxon>
        <taxon>Glomeromycetes</taxon>
        <taxon>Diversisporales</taxon>
        <taxon>Gigasporaceae</taxon>
        <taxon>Gigaspora</taxon>
    </lineage>
</organism>
<comment type="caution">
    <text evidence="6">The sequence shown here is derived from an EMBL/GenBank/DDBJ whole genome shotgun (WGS) entry which is preliminary data.</text>
</comment>
<dbReference type="GO" id="GO:0097527">
    <property type="term" value="P:necroptotic signaling pathway"/>
    <property type="evidence" value="ECO:0007669"/>
    <property type="project" value="TreeGrafter"/>
</dbReference>
<dbReference type="InterPro" id="IPR011009">
    <property type="entry name" value="Kinase-like_dom_sf"/>
</dbReference>
<dbReference type="GO" id="GO:0004672">
    <property type="term" value="F:protein kinase activity"/>
    <property type="evidence" value="ECO:0007669"/>
    <property type="project" value="InterPro"/>
</dbReference>
<proteinExistence type="predicted"/>
<dbReference type="GO" id="GO:0005524">
    <property type="term" value="F:ATP binding"/>
    <property type="evidence" value="ECO:0007669"/>
    <property type="project" value="UniProtKB-UniRule"/>
</dbReference>
<feature type="compositionally biased region" description="Basic and acidic residues" evidence="4">
    <location>
        <begin position="220"/>
        <end position="229"/>
    </location>
</feature>
<dbReference type="PANTHER" id="PTHR44329:SF298">
    <property type="entry name" value="MIXED LINEAGE KINASE DOMAIN-LIKE PROTEIN"/>
    <property type="match status" value="1"/>
</dbReference>
<feature type="region of interest" description="Disordered" evidence="4">
    <location>
        <begin position="215"/>
        <end position="240"/>
    </location>
</feature>
<dbReference type="Gene3D" id="1.10.510.10">
    <property type="entry name" value="Transferase(Phosphotransferase) domain 1"/>
    <property type="match status" value="2"/>
</dbReference>
<keyword evidence="1 3" id="KW-0547">Nucleotide-binding</keyword>
<evidence type="ECO:0000256" key="1">
    <source>
        <dbReference type="ARBA" id="ARBA00022741"/>
    </source>
</evidence>
<feature type="domain" description="Protein kinase" evidence="5">
    <location>
        <begin position="1"/>
        <end position="209"/>
    </location>
</feature>
<dbReference type="AlphaFoldDB" id="A0A8H4EUR6"/>
<dbReference type="EMBL" id="WTPW01000033">
    <property type="protein sequence ID" value="KAF0556435.1"/>
    <property type="molecule type" value="Genomic_DNA"/>
</dbReference>
<keyword evidence="7" id="KW-1185">Reference proteome</keyword>
<keyword evidence="6" id="KW-0808">Transferase</keyword>
<dbReference type="InterPro" id="IPR017441">
    <property type="entry name" value="Protein_kinase_ATP_BS"/>
</dbReference>
<evidence type="ECO:0000313" key="7">
    <source>
        <dbReference type="Proteomes" id="UP000439903"/>
    </source>
</evidence>
<protein>
    <submittedName>
        <fullName evidence="6">Kinase-like domain-containing protein</fullName>
    </submittedName>
</protein>
<keyword evidence="6" id="KW-0418">Kinase</keyword>